<dbReference type="OrthoDB" id="1704342at2759"/>
<dbReference type="GO" id="GO:0005634">
    <property type="term" value="C:nucleus"/>
    <property type="evidence" value="ECO:0007669"/>
    <property type="project" value="UniProtKB-SubCell"/>
</dbReference>
<dbReference type="AlphaFoldDB" id="A0A9P0ZLX9"/>
<dbReference type="GO" id="GO:0008270">
    <property type="term" value="F:zinc ion binding"/>
    <property type="evidence" value="ECO:0007669"/>
    <property type="project" value="UniProtKB-KW"/>
</dbReference>
<evidence type="ECO:0000256" key="4">
    <source>
        <dbReference type="ARBA" id="ARBA00022833"/>
    </source>
</evidence>
<gene>
    <name evidence="6" type="ORF">CEURO_LOCUS16681</name>
</gene>
<dbReference type="Proteomes" id="UP001152484">
    <property type="component" value="Unassembled WGS sequence"/>
</dbReference>
<evidence type="ECO:0008006" key="8">
    <source>
        <dbReference type="Google" id="ProtNLM"/>
    </source>
</evidence>
<dbReference type="PANTHER" id="PTHR46481:SF10">
    <property type="entry name" value="ZINC FINGER BED DOMAIN-CONTAINING PROTEIN 39"/>
    <property type="match status" value="1"/>
</dbReference>
<dbReference type="InterPro" id="IPR012337">
    <property type="entry name" value="RNaseH-like_sf"/>
</dbReference>
<comment type="subcellular location">
    <subcellularLocation>
        <location evidence="1">Nucleus</location>
    </subcellularLocation>
</comment>
<evidence type="ECO:0000256" key="2">
    <source>
        <dbReference type="ARBA" id="ARBA00022723"/>
    </source>
</evidence>
<keyword evidence="3" id="KW-0863">Zinc-finger</keyword>
<evidence type="ECO:0000256" key="5">
    <source>
        <dbReference type="ARBA" id="ARBA00023242"/>
    </source>
</evidence>
<evidence type="ECO:0000256" key="1">
    <source>
        <dbReference type="ARBA" id="ARBA00004123"/>
    </source>
</evidence>
<keyword evidence="7" id="KW-1185">Reference proteome</keyword>
<organism evidence="6 7">
    <name type="scientific">Cuscuta europaea</name>
    <name type="common">European dodder</name>
    <dbReference type="NCBI Taxonomy" id="41803"/>
    <lineage>
        <taxon>Eukaryota</taxon>
        <taxon>Viridiplantae</taxon>
        <taxon>Streptophyta</taxon>
        <taxon>Embryophyta</taxon>
        <taxon>Tracheophyta</taxon>
        <taxon>Spermatophyta</taxon>
        <taxon>Magnoliopsida</taxon>
        <taxon>eudicotyledons</taxon>
        <taxon>Gunneridae</taxon>
        <taxon>Pentapetalae</taxon>
        <taxon>asterids</taxon>
        <taxon>lamiids</taxon>
        <taxon>Solanales</taxon>
        <taxon>Convolvulaceae</taxon>
        <taxon>Cuscuteae</taxon>
        <taxon>Cuscuta</taxon>
        <taxon>Cuscuta subgen. Cuscuta</taxon>
    </lineage>
</organism>
<sequence length="180" mass="21472">MANLLVEENLPYLFSESLDFRDYAQTCLNPQYRGYSRKTVNKEISRFYGAEKVWLQNYFANFDGRVIVCSDIWDDTYHNLYYLGLTVHYIDNDWNMHKRVLAFREFNDHHTAEHIYILIERILIEYNLIDKVFAIGFDNATNNTAAIHRLRELCDSTSLMSRFFINDVHVMLLIYVCKMV</sequence>
<evidence type="ECO:0000313" key="7">
    <source>
        <dbReference type="Proteomes" id="UP001152484"/>
    </source>
</evidence>
<dbReference type="InterPro" id="IPR052035">
    <property type="entry name" value="ZnF_BED_domain_contain"/>
</dbReference>
<name>A0A9P0ZLX9_CUSEU</name>
<reference evidence="6" key="1">
    <citation type="submission" date="2022-07" db="EMBL/GenBank/DDBJ databases">
        <authorList>
            <person name="Macas J."/>
            <person name="Novak P."/>
            <person name="Neumann P."/>
        </authorList>
    </citation>
    <scope>NUCLEOTIDE SEQUENCE</scope>
</reference>
<keyword evidence="2" id="KW-0479">Metal-binding</keyword>
<proteinExistence type="predicted"/>
<dbReference type="EMBL" id="CAMAPE010000046">
    <property type="protein sequence ID" value="CAH9104765.1"/>
    <property type="molecule type" value="Genomic_DNA"/>
</dbReference>
<keyword evidence="4" id="KW-0862">Zinc</keyword>
<evidence type="ECO:0000256" key="3">
    <source>
        <dbReference type="ARBA" id="ARBA00022771"/>
    </source>
</evidence>
<dbReference type="SUPFAM" id="SSF53098">
    <property type="entry name" value="Ribonuclease H-like"/>
    <property type="match status" value="1"/>
</dbReference>
<evidence type="ECO:0000313" key="6">
    <source>
        <dbReference type="EMBL" id="CAH9104765.1"/>
    </source>
</evidence>
<keyword evidence="5" id="KW-0539">Nucleus</keyword>
<accession>A0A9P0ZLX9</accession>
<protein>
    <recommendedName>
        <fullName evidence="8">DUF659 domain-containing protein</fullName>
    </recommendedName>
</protein>
<comment type="caution">
    <text evidence="6">The sequence shown here is derived from an EMBL/GenBank/DDBJ whole genome shotgun (WGS) entry which is preliminary data.</text>
</comment>
<dbReference type="PANTHER" id="PTHR46481">
    <property type="entry name" value="ZINC FINGER BED DOMAIN-CONTAINING PROTEIN 4"/>
    <property type="match status" value="1"/>
</dbReference>